<dbReference type="Gene3D" id="2.40.50.1020">
    <property type="entry name" value="LytTr DNA-binding domain"/>
    <property type="match status" value="1"/>
</dbReference>
<gene>
    <name evidence="2" type="ORF">L0U88_07310</name>
</gene>
<evidence type="ECO:0000313" key="2">
    <source>
        <dbReference type="EMBL" id="MCF1714431.1"/>
    </source>
</evidence>
<evidence type="ECO:0000313" key="3">
    <source>
        <dbReference type="Proteomes" id="UP001200145"/>
    </source>
</evidence>
<accession>A0ABS9BIF4</accession>
<sequence length="104" mass="12013">MKELVFRTAGKWELVLQEEIQYIESCNKLSKVVTVHREYLLSTPLQVLADHLPPDLFIKVHRSFIVSKLHIRGISKGSVLVADKELPISRLGRSELKQKCRMFV</sequence>
<proteinExistence type="predicted"/>
<protein>
    <submittedName>
        <fullName evidence="2">LytTR family transcriptional regulator</fullName>
    </submittedName>
</protein>
<comment type="caution">
    <text evidence="2">The sequence shown here is derived from an EMBL/GenBank/DDBJ whole genome shotgun (WGS) entry which is preliminary data.</text>
</comment>
<dbReference type="Pfam" id="PF04397">
    <property type="entry name" value="LytTR"/>
    <property type="match status" value="1"/>
</dbReference>
<dbReference type="PROSITE" id="PS50930">
    <property type="entry name" value="HTH_LYTTR"/>
    <property type="match status" value="1"/>
</dbReference>
<name>A0ABS9BIF4_9BACT</name>
<dbReference type="PANTHER" id="PTHR37299">
    <property type="entry name" value="TRANSCRIPTIONAL REGULATOR-RELATED"/>
    <property type="match status" value="1"/>
</dbReference>
<reference evidence="2 3" key="1">
    <citation type="submission" date="2022-01" db="EMBL/GenBank/DDBJ databases">
        <title>Flavihumibacter sp. nov., isolated from sediment of a river.</title>
        <authorList>
            <person name="Liu H."/>
        </authorList>
    </citation>
    <scope>NUCLEOTIDE SEQUENCE [LARGE SCALE GENOMIC DNA]</scope>
    <source>
        <strain evidence="2 3">RY-1</strain>
    </source>
</reference>
<organism evidence="2 3">
    <name type="scientific">Flavihumibacter fluminis</name>
    <dbReference type="NCBI Taxonomy" id="2909236"/>
    <lineage>
        <taxon>Bacteria</taxon>
        <taxon>Pseudomonadati</taxon>
        <taxon>Bacteroidota</taxon>
        <taxon>Chitinophagia</taxon>
        <taxon>Chitinophagales</taxon>
        <taxon>Chitinophagaceae</taxon>
        <taxon>Flavihumibacter</taxon>
    </lineage>
</organism>
<dbReference type="SMART" id="SM00850">
    <property type="entry name" value="LytTR"/>
    <property type="match status" value="1"/>
</dbReference>
<keyword evidence="3" id="KW-1185">Reference proteome</keyword>
<dbReference type="InterPro" id="IPR007492">
    <property type="entry name" value="LytTR_DNA-bd_dom"/>
</dbReference>
<dbReference type="EMBL" id="JAKEVY010000002">
    <property type="protein sequence ID" value="MCF1714431.1"/>
    <property type="molecule type" value="Genomic_DNA"/>
</dbReference>
<dbReference type="RefSeq" id="WP_234865103.1">
    <property type="nucleotide sequence ID" value="NZ_JAKEVY010000002.1"/>
</dbReference>
<feature type="domain" description="HTH LytTR-type" evidence="1">
    <location>
        <begin position="4"/>
        <end position="102"/>
    </location>
</feature>
<dbReference type="InterPro" id="IPR046947">
    <property type="entry name" value="LytR-like"/>
</dbReference>
<evidence type="ECO:0000259" key="1">
    <source>
        <dbReference type="PROSITE" id="PS50930"/>
    </source>
</evidence>
<dbReference type="PANTHER" id="PTHR37299:SF1">
    <property type="entry name" value="STAGE 0 SPORULATION PROTEIN A HOMOLOG"/>
    <property type="match status" value="1"/>
</dbReference>
<dbReference type="Proteomes" id="UP001200145">
    <property type="component" value="Unassembled WGS sequence"/>
</dbReference>